<name>A0AAN9GU47_9TELE</name>
<gene>
    <name evidence="1" type="ORF">R3I93_019286</name>
</gene>
<organism evidence="1 2">
    <name type="scientific">Phoxinus phoxinus</name>
    <name type="common">Eurasian minnow</name>
    <dbReference type="NCBI Taxonomy" id="58324"/>
    <lineage>
        <taxon>Eukaryota</taxon>
        <taxon>Metazoa</taxon>
        <taxon>Chordata</taxon>
        <taxon>Craniata</taxon>
        <taxon>Vertebrata</taxon>
        <taxon>Euteleostomi</taxon>
        <taxon>Actinopterygii</taxon>
        <taxon>Neopterygii</taxon>
        <taxon>Teleostei</taxon>
        <taxon>Ostariophysi</taxon>
        <taxon>Cypriniformes</taxon>
        <taxon>Leuciscidae</taxon>
        <taxon>Phoxininae</taxon>
        <taxon>Phoxinus</taxon>
    </lineage>
</organism>
<dbReference type="AlphaFoldDB" id="A0AAN9GU47"/>
<keyword evidence="2" id="KW-1185">Reference proteome</keyword>
<proteinExistence type="predicted"/>
<dbReference type="EMBL" id="JAYKXH010000021">
    <property type="protein sequence ID" value="KAK7129592.1"/>
    <property type="molecule type" value="Genomic_DNA"/>
</dbReference>
<dbReference type="Proteomes" id="UP001364617">
    <property type="component" value="Unassembled WGS sequence"/>
</dbReference>
<evidence type="ECO:0000313" key="2">
    <source>
        <dbReference type="Proteomes" id="UP001364617"/>
    </source>
</evidence>
<accession>A0AAN9GU47</accession>
<evidence type="ECO:0000313" key="1">
    <source>
        <dbReference type="EMBL" id="KAK7129592.1"/>
    </source>
</evidence>
<sequence length="67" mass="7453">MLNSIRSEEGVSSNGALEKELHSAECKCVFVHELVKSLLLSCVSRVPSPSHPRRVVTYGRCRMDDHA</sequence>
<reference evidence="1 2" key="1">
    <citation type="submission" date="2024-02" db="EMBL/GenBank/DDBJ databases">
        <title>Chromosome-level genome assembly of the Eurasian Minnow (Phoxinus phoxinus).</title>
        <authorList>
            <person name="Oriowo T.O."/>
            <person name="Martin S."/>
            <person name="Stange M."/>
            <person name="Chrysostomakis Y."/>
            <person name="Brown T."/>
            <person name="Winkler S."/>
            <person name="Kukowka S."/>
            <person name="Myers E.W."/>
            <person name="Bohne A."/>
        </authorList>
    </citation>
    <scope>NUCLEOTIDE SEQUENCE [LARGE SCALE GENOMIC DNA]</scope>
    <source>
        <strain evidence="1">ZFMK-TIS-60720</strain>
        <tissue evidence="1">Whole Organism</tissue>
    </source>
</reference>
<protein>
    <submittedName>
        <fullName evidence="1">Uncharacterized protein</fullName>
    </submittedName>
</protein>
<comment type="caution">
    <text evidence="1">The sequence shown here is derived from an EMBL/GenBank/DDBJ whole genome shotgun (WGS) entry which is preliminary data.</text>
</comment>